<feature type="chain" id="PRO_5016434130" description="Peptidase S1 domain-containing protein" evidence="4">
    <location>
        <begin position="31"/>
        <end position="478"/>
    </location>
</feature>
<evidence type="ECO:0000313" key="7">
    <source>
        <dbReference type="Proteomes" id="UP000248333"/>
    </source>
</evidence>
<dbReference type="PRINTS" id="PR00722">
    <property type="entry name" value="CHYMOTRYPSIN"/>
</dbReference>
<name>A0A318NQR0_9ACTN</name>
<feature type="domain" description="Peptidase S1" evidence="5">
    <location>
        <begin position="17"/>
        <end position="255"/>
    </location>
</feature>
<dbReference type="InterPro" id="IPR050430">
    <property type="entry name" value="Peptidase_S1"/>
</dbReference>
<dbReference type="PANTHER" id="PTHR24276:SF98">
    <property type="entry name" value="FI18310P1-RELATED"/>
    <property type="match status" value="1"/>
</dbReference>
<dbReference type="GO" id="GO:0006508">
    <property type="term" value="P:proteolysis"/>
    <property type="evidence" value="ECO:0007669"/>
    <property type="project" value="InterPro"/>
</dbReference>
<dbReference type="Gene3D" id="2.40.10.10">
    <property type="entry name" value="Trypsin-like serine proteases"/>
    <property type="match status" value="1"/>
</dbReference>
<dbReference type="GO" id="GO:0004252">
    <property type="term" value="F:serine-type endopeptidase activity"/>
    <property type="evidence" value="ECO:0007669"/>
    <property type="project" value="InterPro"/>
</dbReference>
<dbReference type="InterPro" id="IPR043504">
    <property type="entry name" value="Peptidase_S1_PA_chymotrypsin"/>
</dbReference>
<evidence type="ECO:0000256" key="4">
    <source>
        <dbReference type="SAM" id="SignalP"/>
    </source>
</evidence>
<dbReference type="SMART" id="SM00020">
    <property type="entry name" value="Tryp_SPc"/>
    <property type="match status" value="1"/>
</dbReference>
<dbReference type="InterPro" id="IPR001254">
    <property type="entry name" value="Trypsin_dom"/>
</dbReference>
<dbReference type="PROSITE" id="PS50240">
    <property type="entry name" value="TRYPSIN_DOM"/>
    <property type="match status" value="1"/>
</dbReference>
<dbReference type="AlphaFoldDB" id="A0A318NQR0"/>
<dbReference type="SUPFAM" id="SSF50494">
    <property type="entry name" value="Trypsin-like serine proteases"/>
    <property type="match status" value="1"/>
</dbReference>
<evidence type="ECO:0000256" key="1">
    <source>
        <dbReference type="ARBA" id="ARBA00007664"/>
    </source>
</evidence>
<comment type="similarity">
    <text evidence="1">Belongs to the peptidase S1 family.</text>
</comment>
<dbReference type="InterPro" id="IPR009003">
    <property type="entry name" value="Peptidase_S1_PA"/>
</dbReference>
<keyword evidence="4" id="KW-0732">Signal</keyword>
<evidence type="ECO:0000256" key="3">
    <source>
        <dbReference type="SAM" id="MobiDB-lite"/>
    </source>
</evidence>
<dbReference type="InterPro" id="IPR001314">
    <property type="entry name" value="Peptidase_S1A"/>
</dbReference>
<feature type="region of interest" description="Disordered" evidence="3">
    <location>
        <begin position="80"/>
        <end position="103"/>
    </location>
</feature>
<reference evidence="6 7" key="1">
    <citation type="submission" date="2018-03" db="EMBL/GenBank/DDBJ databases">
        <title>Bioinformatic expansion and discovery of thiopeptide antibiotics.</title>
        <authorList>
            <person name="Schwalen C.J."/>
            <person name="Hudson G.A."/>
            <person name="Mitchell D.A."/>
        </authorList>
    </citation>
    <scope>NUCLEOTIDE SEQUENCE [LARGE SCALE GENOMIC DNA]</scope>
    <source>
        <strain evidence="6 7">NRRL 8041</strain>
    </source>
</reference>
<dbReference type="PANTHER" id="PTHR24276">
    <property type="entry name" value="POLYSERASE-RELATED"/>
    <property type="match status" value="1"/>
</dbReference>
<evidence type="ECO:0000313" key="6">
    <source>
        <dbReference type="EMBL" id="PYC76184.1"/>
    </source>
</evidence>
<gene>
    <name evidence="6" type="ORF">C7C45_01445</name>
</gene>
<keyword evidence="7" id="KW-1185">Reference proteome</keyword>
<dbReference type="RefSeq" id="WP_110561782.1">
    <property type="nucleotide sequence ID" value="NZ_PYBV01000002.1"/>
</dbReference>
<proteinExistence type="inferred from homology"/>
<keyword evidence="2" id="KW-1015">Disulfide bond</keyword>
<sequence>MRFVRVGWRAGLTLVLVAAGLTSSGLPAQSAVGVAAADGTYRFVTKLAIGEPGQAGSASCSGALVAPQWVITAKSCFGSSDLASGPPPRPTTATVGRASLSSSPGSVVAVDRLVPHPGRNVVLARLVSPVNDDIMPIRIASTSPRYGQVLRVAGYGRTATEWMPDRMHTAQFTVGWWNDQTATTFEIKGRVPANASICKGDAGGPAFREHGGGPELVAINSSSWQAGCIGETETRPGAIDLRVDDLKDWVRGTIVDFPLAEGSVYREPRGTISVVAGGAPIWFDSVDEIGATGYPTSWTAVPNGTFGLLPTAPRDGTVVANPQGGVFVFAGGAKVWFAYPQEITDTGYGPQRVVLPARYLDGVSDVPRDGTVVANPQGGVFVFAGGAKVWFAYPQEITDTGYGPQRVVLPARYLDGVSDVPRDGTMVMNPQGGVYLIVGGAKKPFHTWDEIVESGYADAPLTTLPSRYIDSLPTVASD</sequence>
<organism evidence="6 7">
    <name type="scientific">Micromonospora arborensis</name>
    <dbReference type="NCBI Taxonomy" id="2116518"/>
    <lineage>
        <taxon>Bacteria</taxon>
        <taxon>Bacillati</taxon>
        <taxon>Actinomycetota</taxon>
        <taxon>Actinomycetes</taxon>
        <taxon>Micromonosporales</taxon>
        <taxon>Micromonosporaceae</taxon>
        <taxon>Micromonospora</taxon>
    </lineage>
</organism>
<evidence type="ECO:0000256" key="2">
    <source>
        <dbReference type="ARBA" id="ARBA00023157"/>
    </source>
</evidence>
<feature type="signal peptide" evidence="4">
    <location>
        <begin position="1"/>
        <end position="30"/>
    </location>
</feature>
<dbReference type="EMBL" id="PYBV01000002">
    <property type="protein sequence ID" value="PYC76184.1"/>
    <property type="molecule type" value="Genomic_DNA"/>
</dbReference>
<accession>A0A318NQR0</accession>
<dbReference type="Pfam" id="PF00089">
    <property type="entry name" value="Trypsin"/>
    <property type="match status" value="1"/>
</dbReference>
<protein>
    <recommendedName>
        <fullName evidence="5">Peptidase S1 domain-containing protein</fullName>
    </recommendedName>
</protein>
<dbReference type="OrthoDB" id="9815928at2"/>
<comment type="caution">
    <text evidence="6">The sequence shown here is derived from an EMBL/GenBank/DDBJ whole genome shotgun (WGS) entry which is preliminary data.</text>
</comment>
<dbReference type="Proteomes" id="UP000248333">
    <property type="component" value="Unassembled WGS sequence"/>
</dbReference>
<feature type="compositionally biased region" description="Polar residues" evidence="3">
    <location>
        <begin position="91"/>
        <end position="103"/>
    </location>
</feature>
<evidence type="ECO:0000259" key="5">
    <source>
        <dbReference type="PROSITE" id="PS50240"/>
    </source>
</evidence>